<comment type="caution">
    <text evidence="2">The sequence shown here is derived from an EMBL/GenBank/DDBJ whole genome shotgun (WGS) entry which is preliminary data.</text>
</comment>
<evidence type="ECO:0000313" key="2">
    <source>
        <dbReference type="EMBL" id="GBN26370.1"/>
    </source>
</evidence>
<protein>
    <submittedName>
        <fullName evidence="2">Uncharacterized protein</fullName>
    </submittedName>
</protein>
<reference evidence="2 3" key="1">
    <citation type="journal article" date="2019" name="Sci. Rep.">
        <title>Orb-weaving spider Araneus ventricosus genome elucidates the spidroin gene catalogue.</title>
        <authorList>
            <person name="Kono N."/>
            <person name="Nakamura H."/>
            <person name="Ohtoshi R."/>
            <person name="Moran D.A.P."/>
            <person name="Shinohara A."/>
            <person name="Yoshida Y."/>
            <person name="Fujiwara M."/>
            <person name="Mori M."/>
            <person name="Tomita M."/>
            <person name="Arakawa K."/>
        </authorList>
    </citation>
    <scope>NUCLEOTIDE SEQUENCE [LARGE SCALE GENOMIC DNA]</scope>
</reference>
<evidence type="ECO:0000313" key="3">
    <source>
        <dbReference type="Proteomes" id="UP000499080"/>
    </source>
</evidence>
<keyword evidence="3" id="KW-1185">Reference proteome</keyword>
<gene>
    <name evidence="2" type="ORF">AVEN_5608_1</name>
</gene>
<dbReference type="EMBL" id="BGPR01007375">
    <property type="protein sequence ID" value="GBN26370.1"/>
    <property type="molecule type" value="Genomic_DNA"/>
</dbReference>
<feature type="compositionally biased region" description="Basic and acidic residues" evidence="1">
    <location>
        <begin position="1"/>
        <end position="11"/>
    </location>
</feature>
<dbReference type="AlphaFoldDB" id="A0A4Y2MJ21"/>
<dbReference type="Proteomes" id="UP000499080">
    <property type="component" value="Unassembled WGS sequence"/>
</dbReference>
<feature type="region of interest" description="Disordered" evidence="1">
    <location>
        <begin position="1"/>
        <end position="128"/>
    </location>
</feature>
<evidence type="ECO:0000256" key="1">
    <source>
        <dbReference type="SAM" id="MobiDB-lite"/>
    </source>
</evidence>
<feature type="compositionally biased region" description="Basic residues" evidence="1">
    <location>
        <begin position="90"/>
        <end position="101"/>
    </location>
</feature>
<proteinExistence type="predicted"/>
<feature type="compositionally biased region" description="Basic and acidic residues" evidence="1">
    <location>
        <begin position="69"/>
        <end position="89"/>
    </location>
</feature>
<organism evidence="2 3">
    <name type="scientific">Araneus ventricosus</name>
    <name type="common">Orbweaver spider</name>
    <name type="synonym">Epeira ventricosa</name>
    <dbReference type="NCBI Taxonomy" id="182803"/>
    <lineage>
        <taxon>Eukaryota</taxon>
        <taxon>Metazoa</taxon>
        <taxon>Ecdysozoa</taxon>
        <taxon>Arthropoda</taxon>
        <taxon>Chelicerata</taxon>
        <taxon>Arachnida</taxon>
        <taxon>Araneae</taxon>
        <taxon>Araneomorphae</taxon>
        <taxon>Entelegynae</taxon>
        <taxon>Araneoidea</taxon>
        <taxon>Araneidae</taxon>
        <taxon>Araneus</taxon>
    </lineage>
</organism>
<name>A0A4Y2MJ21_ARAVE</name>
<sequence length="150" mass="17478">MILKSKLERHSQNNVKKPWSSKSHRHPRNEREQKRKAQTTYPLLFPPPLFLPKSLRFHAENKRRRKKNDKTYSPREKIRGEEGKNATELRKRRREGKKLKKPTTCCREKSSLEEISEAGDSAKERVANRKAEAVVRELGSSGAGPLPRRT</sequence>
<accession>A0A4Y2MJ21</accession>